<dbReference type="AlphaFoldDB" id="L1QPE0"/>
<reference evidence="2 3" key="1">
    <citation type="submission" date="2012-05" db="EMBL/GenBank/DDBJ databases">
        <authorList>
            <person name="Weinstock G."/>
            <person name="Sodergren E."/>
            <person name="Lobos E.A."/>
            <person name="Fulton L."/>
            <person name="Fulton R."/>
            <person name="Courtney L."/>
            <person name="Fronick C."/>
            <person name="O'Laughlin M."/>
            <person name="Godfrey J."/>
            <person name="Wilson R.M."/>
            <person name="Miner T."/>
            <person name="Farmer C."/>
            <person name="Delehaunty K."/>
            <person name="Cordes M."/>
            <person name="Minx P."/>
            <person name="Tomlinson C."/>
            <person name="Chen J."/>
            <person name="Wollam A."/>
            <person name="Pepin K.H."/>
            <person name="Bhonagiri V."/>
            <person name="Zhang X."/>
            <person name="Suruliraj S."/>
            <person name="Warren W."/>
            <person name="Mitreva M."/>
            <person name="Mardis E.R."/>
            <person name="Wilson R.K."/>
        </authorList>
    </citation>
    <scope>NUCLEOTIDE SEQUENCE [LARGE SCALE GENOMIC DNA]</scope>
    <source>
        <strain evidence="2 3">DSM 1785</strain>
    </source>
</reference>
<keyword evidence="3" id="KW-1185">Reference proteome</keyword>
<evidence type="ECO:0008006" key="4">
    <source>
        <dbReference type="Google" id="ProtNLM"/>
    </source>
</evidence>
<keyword evidence="1" id="KW-0812">Transmembrane</keyword>
<dbReference type="Proteomes" id="UP000010420">
    <property type="component" value="Unassembled WGS sequence"/>
</dbReference>
<dbReference type="eggNOG" id="ENOG502Z8CW">
    <property type="taxonomic scope" value="Bacteria"/>
</dbReference>
<organism evidence="2 3">
    <name type="scientific">Clostridium celatum DSM 1785</name>
    <dbReference type="NCBI Taxonomy" id="545697"/>
    <lineage>
        <taxon>Bacteria</taxon>
        <taxon>Bacillati</taxon>
        <taxon>Bacillota</taxon>
        <taxon>Clostridia</taxon>
        <taxon>Eubacteriales</taxon>
        <taxon>Clostridiaceae</taxon>
        <taxon>Clostridium</taxon>
    </lineage>
</organism>
<dbReference type="HOGENOM" id="CLU_031022_0_0_9"/>
<name>L1QPE0_9CLOT</name>
<keyword evidence="1" id="KW-1133">Transmembrane helix</keyword>
<dbReference type="EMBL" id="AMEZ01000005">
    <property type="protein sequence ID" value="EKY29575.1"/>
    <property type="molecule type" value="Genomic_DNA"/>
</dbReference>
<feature type="transmembrane region" description="Helical" evidence="1">
    <location>
        <begin position="5"/>
        <end position="24"/>
    </location>
</feature>
<proteinExistence type="predicted"/>
<evidence type="ECO:0000313" key="2">
    <source>
        <dbReference type="EMBL" id="EKY29575.1"/>
    </source>
</evidence>
<accession>L1QPE0</accession>
<comment type="caution">
    <text evidence="2">The sequence shown here is derived from an EMBL/GenBank/DDBJ whole genome shotgun (WGS) entry which is preliminary data.</text>
</comment>
<dbReference type="RefSeq" id="WP_005209929.1">
    <property type="nucleotide sequence ID" value="NZ_KB291600.1"/>
</dbReference>
<sequence length="367" mass="43006">MKKKYLLHSFIVIVLGLTIVSFIIDNKTFSELENRNLKTKVTFNLKDFFNGSFQKNYETYINDQFPLRDKWISLKSRSEYVLGKVENNGIIYGNNDELFEKFDTIDEEKLKNNINAINLFSKKNLDKVSLIIAPNSYEIYREDLPLGSRQIRQDVIIKEIYSSLKYTNNIDVFNVLMKNKGKYIYYKTDHHWTTYGAYLAYLEFIKSLGLQPIDINSLIEVNVSNFYGTYFSKAKPFNINGDNLIYYEFDNLTMNIVGDAVYESIYDYSKLEIRDKYSMFLNGNNPITIIKNSELKNGKKLLVIKDSFANSLVPFLTQNYEEIHVIDLRSFSSKISEYIKENAFDNILILYNFINLSTDNSIIKLKY</sequence>
<dbReference type="STRING" id="545697.HMPREF0216_00158"/>
<gene>
    <name evidence="2" type="ORF">HMPREF0216_00158</name>
</gene>
<dbReference type="PATRIC" id="fig|545697.3.peg.157"/>
<dbReference type="Pfam" id="PF14286">
    <property type="entry name" value="DHHW"/>
    <property type="match status" value="1"/>
</dbReference>
<dbReference type="InterPro" id="IPR025945">
    <property type="entry name" value="DHHW"/>
</dbReference>
<evidence type="ECO:0000313" key="3">
    <source>
        <dbReference type="Proteomes" id="UP000010420"/>
    </source>
</evidence>
<evidence type="ECO:0000256" key="1">
    <source>
        <dbReference type="SAM" id="Phobius"/>
    </source>
</evidence>
<protein>
    <recommendedName>
        <fullName evidence="4">AlgX/AlgJ SGNH hydrolase-like domain-containing protein</fullName>
    </recommendedName>
</protein>
<keyword evidence="1" id="KW-0472">Membrane</keyword>